<dbReference type="Pfam" id="PF02698">
    <property type="entry name" value="DUF218"/>
    <property type="match status" value="1"/>
</dbReference>
<feature type="compositionally biased region" description="Low complexity" evidence="1">
    <location>
        <begin position="1"/>
        <end position="19"/>
    </location>
</feature>
<dbReference type="AlphaFoldDB" id="A0A1Y5IE62"/>
<sequence>MEILSSSFSSSSSSYSSESSESKESSSVESYESSSSSFSSYGSSCATNVTCTSSSSPYVLDSDTSASPSVSFTVNGVGGPRLATSLGSYASFSCFISRKSASLSDDALSHPPALVRIPRRPASPHRPERTPAPVVVHAKPRARTGRATVAVDDAFSHDCPIAPHARGPSRPVDARRDAWRATEAKTASRARDGGWENDSEIVDAIVVVAGGIEADGTLPPWVTPRLDRARERFEATGGRVKILVSGSMTPHKPPPMGPGGFNVHESTSMASYLMERGVPATAVLKDTASMDTIGNAYYSLCLHAIPLGWKRVEVVTSAFHMARTRAAFEWVWGLTPHGEVDMRFVSTEDAGISETTLRARAEREAESAAALRANAAKITTLADFNEWLFTTHKCYAAARQHEIGVFDEVSSEAMKSY</sequence>
<organism evidence="3">
    <name type="scientific">Ostreococcus tauri</name>
    <name type="common">Marine green alga</name>
    <dbReference type="NCBI Taxonomy" id="70448"/>
    <lineage>
        <taxon>Eukaryota</taxon>
        <taxon>Viridiplantae</taxon>
        <taxon>Chlorophyta</taxon>
        <taxon>Mamiellophyceae</taxon>
        <taxon>Mamiellales</taxon>
        <taxon>Bathycoccaceae</taxon>
        <taxon>Ostreococcus</taxon>
    </lineage>
</organism>
<proteinExistence type="predicted"/>
<dbReference type="InterPro" id="IPR014729">
    <property type="entry name" value="Rossmann-like_a/b/a_fold"/>
</dbReference>
<dbReference type="EMBL" id="KZ155776">
    <property type="protein sequence ID" value="OUS47878.1"/>
    <property type="molecule type" value="Genomic_DNA"/>
</dbReference>
<evidence type="ECO:0000256" key="1">
    <source>
        <dbReference type="SAM" id="MobiDB-lite"/>
    </source>
</evidence>
<accession>A0A1Y5IE62</accession>
<dbReference type="InterPro" id="IPR003848">
    <property type="entry name" value="DUF218"/>
</dbReference>
<dbReference type="Proteomes" id="UP000195557">
    <property type="component" value="Unassembled WGS sequence"/>
</dbReference>
<evidence type="ECO:0000259" key="2">
    <source>
        <dbReference type="Pfam" id="PF02698"/>
    </source>
</evidence>
<feature type="region of interest" description="Disordered" evidence="1">
    <location>
        <begin position="1"/>
        <end position="43"/>
    </location>
</feature>
<dbReference type="GO" id="GO:0005886">
    <property type="term" value="C:plasma membrane"/>
    <property type="evidence" value="ECO:0007669"/>
    <property type="project" value="TreeGrafter"/>
</dbReference>
<gene>
    <name evidence="3" type="ORF">BE221DRAFT_70337</name>
</gene>
<feature type="compositionally biased region" description="Low complexity" evidence="1">
    <location>
        <begin position="27"/>
        <end position="43"/>
    </location>
</feature>
<name>A0A1Y5IE62_OSTTA</name>
<dbReference type="InterPro" id="IPR051599">
    <property type="entry name" value="Cell_Envelope_Assoc"/>
</dbReference>
<dbReference type="PANTHER" id="PTHR30336">
    <property type="entry name" value="INNER MEMBRANE PROTEIN, PROBABLE PERMEASE"/>
    <property type="match status" value="1"/>
</dbReference>
<protein>
    <submittedName>
        <fullName evidence="3">DUF218 domain-domain-containing protein</fullName>
    </submittedName>
</protein>
<dbReference type="CDD" id="cd06259">
    <property type="entry name" value="YdcF-like"/>
    <property type="match status" value="1"/>
</dbReference>
<reference evidence="3" key="1">
    <citation type="submission" date="2017-04" db="EMBL/GenBank/DDBJ databases">
        <title>Population genomics of picophytoplankton unveils novel chromosome hypervariability.</title>
        <authorList>
            <consortium name="DOE Joint Genome Institute"/>
            <person name="Blanc-Mathieu R."/>
            <person name="Krasovec M."/>
            <person name="Hebrard M."/>
            <person name="Yau S."/>
            <person name="Desgranges E."/>
            <person name="Martin J."/>
            <person name="Schackwitz W."/>
            <person name="Kuo A."/>
            <person name="Salin G."/>
            <person name="Donnadieu C."/>
            <person name="Desdevises Y."/>
            <person name="Sanchez-Ferandin S."/>
            <person name="Moreau H."/>
            <person name="Rivals E."/>
            <person name="Grigoriev I.V."/>
            <person name="Grimsley N."/>
            <person name="Eyre-Walker A."/>
            <person name="Piganeau G."/>
        </authorList>
    </citation>
    <scope>NUCLEOTIDE SEQUENCE [LARGE SCALE GENOMIC DNA]</scope>
    <source>
        <strain evidence="3">RCC 1115</strain>
    </source>
</reference>
<dbReference type="eggNOG" id="ENOG502S34S">
    <property type="taxonomic scope" value="Eukaryota"/>
</dbReference>
<evidence type="ECO:0000313" key="3">
    <source>
        <dbReference type="EMBL" id="OUS47878.1"/>
    </source>
</evidence>
<feature type="domain" description="DUF218" evidence="2">
    <location>
        <begin position="203"/>
        <end position="334"/>
    </location>
</feature>
<dbReference type="PANTHER" id="PTHR30336:SF20">
    <property type="entry name" value="DUF218 DOMAIN-CONTAINING PROTEIN"/>
    <property type="match status" value="1"/>
</dbReference>
<dbReference type="Gene3D" id="3.40.50.620">
    <property type="entry name" value="HUPs"/>
    <property type="match status" value="1"/>
</dbReference>